<keyword evidence="5" id="KW-0547">Nucleotide-binding</keyword>
<evidence type="ECO:0000313" key="11">
    <source>
        <dbReference type="EMBL" id="GEC09037.1"/>
    </source>
</evidence>
<dbReference type="EC" id="2.7.13.3" evidence="2"/>
<evidence type="ECO:0000256" key="1">
    <source>
        <dbReference type="ARBA" id="ARBA00000085"/>
    </source>
</evidence>
<dbReference type="CDD" id="cd16917">
    <property type="entry name" value="HATPase_UhpB-NarQ-NarX-like"/>
    <property type="match status" value="1"/>
</dbReference>
<evidence type="ECO:0000259" key="10">
    <source>
        <dbReference type="SMART" id="SM00387"/>
    </source>
</evidence>
<feature type="domain" description="Histidine kinase/HSP90-like ATPase" evidence="10">
    <location>
        <begin position="270"/>
        <end position="367"/>
    </location>
</feature>
<keyword evidence="9" id="KW-0472">Membrane</keyword>
<evidence type="ECO:0000256" key="2">
    <source>
        <dbReference type="ARBA" id="ARBA00012438"/>
    </source>
</evidence>
<keyword evidence="8" id="KW-0902">Two-component regulatory system</keyword>
<dbReference type="GO" id="GO:0016020">
    <property type="term" value="C:membrane"/>
    <property type="evidence" value="ECO:0007669"/>
    <property type="project" value="InterPro"/>
</dbReference>
<evidence type="ECO:0000256" key="4">
    <source>
        <dbReference type="ARBA" id="ARBA00022679"/>
    </source>
</evidence>
<dbReference type="SMART" id="SM00387">
    <property type="entry name" value="HATPase_c"/>
    <property type="match status" value="1"/>
</dbReference>
<proteinExistence type="predicted"/>
<evidence type="ECO:0000256" key="6">
    <source>
        <dbReference type="ARBA" id="ARBA00022777"/>
    </source>
</evidence>
<dbReference type="InterPro" id="IPR011712">
    <property type="entry name" value="Sig_transdc_His_kin_sub3_dim/P"/>
</dbReference>
<organism evidence="11 12">
    <name type="scientific">Streptomyces spinoverrucosus</name>
    <dbReference type="NCBI Taxonomy" id="284043"/>
    <lineage>
        <taxon>Bacteria</taxon>
        <taxon>Bacillati</taxon>
        <taxon>Actinomycetota</taxon>
        <taxon>Actinomycetes</taxon>
        <taxon>Kitasatosporales</taxon>
        <taxon>Streptomycetaceae</taxon>
        <taxon>Streptomyces</taxon>
    </lineage>
</organism>
<keyword evidence="9" id="KW-0812">Transmembrane</keyword>
<evidence type="ECO:0000256" key="7">
    <source>
        <dbReference type="ARBA" id="ARBA00022840"/>
    </source>
</evidence>
<evidence type="ECO:0000313" key="12">
    <source>
        <dbReference type="Proteomes" id="UP000317881"/>
    </source>
</evidence>
<accession>A0A4Y3VQA1</accession>
<feature type="transmembrane region" description="Helical" evidence="9">
    <location>
        <begin position="92"/>
        <end position="111"/>
    </location>
</feature>
<dbReference type="Gene3D" id="3.30.565.10">
    <property type="entry name" value="Histidine kinase-like ATPase, C-terminal domain"/>
    <property type="match status" value="1"/>
</dbReference>
<dbReference type="InterPro" id="IPR003594">
    <property type="entry name" value="HATPase_dom"/>
</dbReference>
<dbReference type="Gene3D" id="1.20.5.1930">
    <property type="match status" value="1"/>
</dbReference>
<feature type="transmembrane region" description="Helical" evidence="9">
    <location>
        <begin position="117"/>
        <end position="137"/>
    </location>
</feature>
<dbReference type="GO" id="GO:0000155">
    <property type="term" value="F:phosphorelay sensor kinase activity"/>
    <property type="evidence" value="ECO:0007669"/>
    <property type="project" value="InterPro"/>
</dbReference>
<dbReference type="Pfam" id="PF07730">
    <property type="entry name" value="HisKA_3"/>
    <property type="match status" value="1"/>
</dbReference>
<evidence type="ECO:0000256" key="9">
    <source>
        <dbReference type="SAM" id="Phobius"/>
    </source>
</evidence>
<gene>
    <name evidence="11" type="ORF">SSP24_66920</name>
</gene>
<dbReference type="GO" id="GO:0046983">
    <property type="term" value="F:protein dimerization activity"/>
    <property type="evidence" value="ECO:0007669"/>
    <property type="project" value="InterPro"/>
</dbReference>
<protein>
    <recommendedName>
        <fullName evidence="2">histidine kinase</fullName>
        <ecNumber evidence="2">2.7.13.3</ecNumber>
    </recommendedName>
</protein>
<keyword evidence="4" id="KW-0808">Transferase</keyword>
<dbReference type="Proteomes" id="UP000317881">
    <property type="component" value="Unassembled WGS sequence"/>
</dbReference>
<comment type="catalytic activity">
    <reaction evidence="1">
        <text>ATP + protein L-histidine = ADP + protein N-phospho-L-histidine.</text>
        <dbReference type="EC" id="2.7.13.3"/>
    </reaction>
</comment>
<evidence type="ECO:0000256" key="8">
    <source>
        <dbReference type="ARBA" id="ARBA00023012"/>
    </source>
</evidence>
<feature type="transmembrane region" description="Helical" evidence="9">
    <location>
        <begin position="68"/>
        <end position="85"/>
    </location>
</feature>
<dbReference type="SUPFAM" id="SSF55874">
    <property type="entry name" value="ATPase domain of HSP90 chaperone/DNA topoisomerase II/histidine kinase"/>
    <property type="match status" value="1"/>
</dbReference>
<dbReference type="InterPro" id="IPR050482">
    <property type="entry name" value="Sensor_HK_TwoCompSys"/>
</dbReference>
<evidence type="ECO:0000256" key="5">
    <source>
        <dbReference type="ARBA" id="ARBA00022741"/>
    </source>
</evidence>
<reference evidence="11 12" key="1">
    <citation type="submission" date="2019-06" db="EMBL/GenBank/DDBJ databases">
        <title>Whole genome shotgun sequence of Streptomyces spinoverrucosus NBRC 14228.</title>
        <authorList>
            <person name="Hosoyama A."/>
            <person name="Uohara A."/>
            <person name="Ohji S."/>
            <person name="Ichikawa N."/>
        </authorList>
    </citation>
    <scope>NUCLEOTIDE SEQUENCE [LARGE SCALE GENOMIC DNA]</scope>
    <source>
        <strain evidence="11 12">NBRC 14228</strain>
    </source>
</reference>
<dbReference type="PANTHER" id="PTHR24421:SF10">
    <property type="entry name" value="NITRATE_NITRITE SENSOR PROTEIN NARQ"/>
    <property type="match status" value="1"/>
</dbReference>
<name>A0A4Y3VQA1_9ACTN</name>
<sequence length="371" mass="38852">MAALGPQDGYSVTPWLQPATVLPLCLAAVLWPTARRPAWVSPALRIAVPAGASVALTVVAVLTDWPMAFGLAEAASLLYLLLVAVRSCPGWWATAFVGLCGMAVVILPARLPQGPAGGVGLALLFPVMVAAGLGGYLRFLDHRRRAMVDRTRRSERLAMAADLHDFVAHHVTGILVQAQMAQMMATDPDQLRPVLRNIETSATEALASMRRTVGLLREAPDYTAAAGGKSRPLGDLAALPSLVEGFGGGPVGPKVVLHRDPAVPDDLPAEVQTAAYRVVQEALTNVRRHAADAGEVTVDLVHDGRALTVTVRDDGRGGTRIPQAARGGGFGLVGLTERVTALGGELRTGPRPTGQGWEVTAVLPTDSSARA</sequence>
<evidence type="ECO:0000256" key="3">
    <source>
        <dbReference type="ARBA" id="ARBA00022553"/>
    </source>
</evidence>
<comment type="caution">
    <text evidence="11">The sequence shown here is derived from an EMBL/GenBank/DDBJ whole genome shotgun (WGS) entry which is preliminary data.</text>
</comment>
<dbReference type="EMBL" id="BJND01000063">
    <property type="protein sequence ID" value="GEC09037.1"/>
    <property type="molecule type" value="Genomic_DNA"/>
</dbReference>
<keyword evidence="9" id="KW-1133">Transmembrane helix</keyword>
<keyword evidence="3" id="KW-0597">Phosphoprotein</keyword>
<keyword evidence="12" id="KW-1185">Reference proteome</keyword>
<feature type="transmembrane region" description="Helical" evidence="9">
    <location>
        <begin position="43"/>
        <end position="62"/>
    </location>
</feature>
<feature type="transmembrane region" description="Helical" evidence="9">
    <location>
        <begin position="12"/>
        <end position="31"/>
    </location>
</feature>
<dbReference type="AlphaFoldDB" id="A0A4Y3VQA1"/>
<dbReference type="Pfam" id="PF02518">
    <property type="entry name" value="HATPase_c"/>
    <property type="match status" value="1"/>
</dbReference>
<keyword evidence="7" id="KW-0067">ATP-binding</keyword>
<dbReference type="InterPro" id="IPR036890">
    <property type="entry name" value="HATPase_C_sf"/>
</dbReference>
<dbReference type="GO" id="GO:0005524">
    <property type="term" value="F:ATP binding"/>
    <property type="evidence" value="ECO:0007669"/>
    <property type="project" value="UniProtKB-KW"/>
</dbReference>
<keyword evidence="6 11" id="KW-0418">Kinase</keyword>
<dbReference type="PANTHER" id="PTHR24421">
    <property type="entry name" value="NITRATE/NITRITE SENSOR PROTEIN NARX-RELATED"/>
    <property type="match status" value="1"/>
</dbReference>